<dbReference type="GO" id="GO:0005634">
    <property type="term" value="C:nucleus"/>
    <property type="evidence" value="ECO:0007669"/>
    <property type="project" value="UniProtKB-SubCell"/>
</dbReference>
<dbReference type="FunFam" id="3.30.420.40:FF:000058">
    <property type="entry name" value="Putative actin-related protein 5"/>
    <property type="match status" value="1"/>
</dbReference>
<gene>
    <name evidence="15" type="primary">ARP4</name>
    <name evidence="15" type="ORF">KQ657_003513</name>
</gene>
<dbReference type="Pfam" id="PF00022">
    <property type="entry name" value="Actin"/>
    <property type="match status" value="1"/>
</dbReference>
<dbReference type="AlphaFoldDB" id="A0A9P7V4W8"/>
<sequence length="474" mass="53658">MATSGNNTAVYGGDEINAIVLDPGSYYSRVGYAGDDFPKLVIESAYGESKDGGKRFYGDRVGLARENYEVKPIIKDLMVTDWDAAVEQYRYCFEEYLQLQYDEQPILITEPVWTQHRYRQKLIETFYEEFDFPALYLARKPTCVSFQQGRANCLVVDIGHDSVSVTPVIDGISLLKNSMKTNYAGAFINDHIEDLISSQYPKLCTDSYYKIRSKTPTTYPEPAQCVYRALPNGGIGVTPLFDTYMKQHLWHEVKEALVEVPDSKLHGGSKNISNSIYNQDQYKRQFQFPAGQYVTFGIERFELADCIFDPVSYSFKNAKYTEKYPPSNGELTLKNTHEDYKPLKRARKAESNQSTPPPLDRLHITGIRGLTELVSSTLSNIDIDLRALTAHNIIVTGGGSLIPQLTDRLYNELSSINPGLKIRLHAVGNASERTNQAWIGGSVLLSLGTFHQMWVSKHEYEEAGPDRILTQRFR</sequence>
<keyword evidence="6" id="KW-0804">Transcription</keyword>
<dbReference type="PROSITE" id="PS00432">
    <property type="entry name" value="ACTINS_2"/>
    <property type="match status" value="1"/>
</dbReference>
<dbReference type="InterPro" id="IPR004001">
    <property type="entry name" value="Actin_CS"/>
</dbReference>
<keyword evidence="7" id="KW-0234">DNA repair</keyword>
<dbReference type="GO" id="GO:0006281">
    <property type="term" value="P:DNA repair"/>
    <property type="evidence" value="ECO:0007669"/>
    <property type="project" value="UniProtKB-KW"/>
</dbReference>
<dbReference type="FunFam" id="3.30.420.40:FF:000203">
    <property type="entry name" value="Actin-related protein 4"/>
    <property type="match status" value="1"/>
</dbReference>
<keyword evidence="4" id="KW-0805">Transcription regulation</keyword>
<evidence type="ECO:0000256" key="8">
    <source>
        <dbReference type="ARBA" id="ARBA00023242"/>
    </source>
</evidence>
<reference evidence="15" key="1">
    <citation type="submission" date="2021-03" db="EMBL/GenBank/DDBJ databases">
        <authorList>
            <person name="Palmer J.M."/>
        </authorList>
    </citation>
    <scope>NUCLEOTIDE SEQUENCE</scope>
    <source>
        <strain evidence="15">ARV_011</strain>
    </source>
</reference>
<comment type="subunit">
    <text evidence="10">Component of the NuA4 histone acetyltransferase complex, of the INO80 chromatin remodeling complex, and of the SWR1 chromatin remodeling complex.</text>
</comment>
<dbReference type="InterPro" id="IPR004000">
    <property type="entry name" value="Actin"/>
</dbReference>
<dbReference type="CDD" id="cd13395">
    <property type="entry name" value="ASKHA_NBD_Arp4_ACTL6-like"/>
    <property type="match status" value="1"/>
</dbReference>
<comment type="function">
    <text evidence="13">Chromatin interaction component of the NuA4 histone acetyltransferase complex which is involved in transcriptional activation of selected genes principally by acetylation of nucleosomal histone H4 and H2A. The NuA4 complex is also involved in DNA repair. Is required for NuA4 complex integrity. Component of the SWR1 complex which mediates the ATP-dependent exchange of histone H2A for the H2A variant HZT1 leading to transcriptional regulation of selected genes by chromatin remodeling. Component of the INO80 complex which remodels chromatin by shifting nucleosomes and is involved in DNA repair.</text>
</comment>
<comment type="subcellular location">
    <subcellularLocation>
        <location evidence="1">Nucleus</location>
    </subcellularLocation>
</comment>
<evidence type="ECO:0000256" key="9">
    <source>
        <dbReference type="ARBA" id="ARBA00038320"/>
    </source>
</evidence>
<comment type="similarity">
    <text evidence="9">Belongs to the actin family. ARP4 subfamily.</text>
</comment>
<keyword evidence="16" id="KW-1185">Reference proteome</keyword>
<dbReference type="RefSeq" id="XP_043046944.1">
    <property type="nucleotide sequence ID" value="XM_043194232.1"/>
</dbReference>
<keyword evidence="8" id="KW-0539">Nucleus</keyword>
<evidence type="ECO:0000256" key="6">
    <source>
        <dbReference type="ARBA" id="ARBA00023163"/>
    </source>
</evidence>
<dbReference type="Proteomes" id="UP000790833">
    <property type="component" value="Unassembled WGS sequence"/>
</dbReference>
<keyword evidence="5" id="KW-0010">Activator</keyword>
<dbReference type="Gene3D" id="3.90.640.10">
    <property type="entry name" value="Actin, Chain A, domain 4"/>
    <property type="match status" value="1"/>
</dbReference>
<evidence type="ECO:0000256" key="3">
    <source>
        <dbReference type="ARBA" id="ARBA00022853"/>
    </source>
</evidence>
<dbReference type="SMART" id="SM00268">
    <property type="entry name" value="ACTIN"/>
    <property type="match status" value="1"/>
</dbReference>
<accession>A0A9P7V4W8</accession>
<evidence type="ECO:0000256" key="5">
    <source>
        <dbReference type="ARBA" id="ARBA00023159"/>
    </source>
</evidence>
<evidence type="ECO:0000313" key="16">
    <source>
        <dbReference type="Proteomes" id="UP000790833"/>
    </source>
</evidence>
<dbReference type="GeneID" id="66116887"/>
<evidence type="ECO:0000256" key="13">
    <source>
        <dbReference type="ARBA" id="ARBA00053941"/>
    </source>
</evidence>
<dbReference type="InterPro" id="IPR043129">
    <property type="entry name" value="ATPase_NBD"/>
</dbReference>
<evidence type="ECO:0000256" key="1">
    <source>
        <dbReference type="ARBA" id="ARBA00004123"/>
    </source>
</evidence>
<dbReference type="SUPFAM" id="SSF53067">
    <property type="entry name" value="Actin-like ATPase domain"/>
    <property type="match status" value="2"/>
</dbReference>
<evidence type="ECO:0000256" key="11">
    <source>
        <dbReference type="ARBA" id="ARBA00041020"/>
    </source>
</evidence>
<evidence type="ECO:0000256" key="2">
    <source>
        <dbReference type="ARBA" id="ARBA00022763"/>
    </source>
</evidence>
<proteinExistence type="inferred from homology"/>
<protein>
    <recommendedName>
        <fullName evidence="11">Actin-related protein 4</fullName>
    </recommendedName>
    <alternativeName>
        <fullName evidence="12 14">Actin-like protein ARP4</fullName>
    </alternativeName>
</protein>
<dbReference type="OrthoDB" id="5132116at2759"/>
<evidence type="ECO:0000256" key="10">
    <source>
        <dbReference type="ARBA" id="ARBA00038661"/>
    </source>
</evidence>
<dbReference type="Gene3D" id="3.30.420.40">
    <property type="match status" value="3"/>
</dbReference>
<evidence type="ECO:0000256" key="4">
    <source>
        <dbReference type="ARBA" id="ARBA00023015"/>
    </source>
</evidence>
<evidence type="ECO:0000313" key="15">
    <source>
        <dbReference type="EMBL" id="KAG7191392.1"/>
    </source>
</evidence>
<evidence type="ECO:0000256" key="12">
    <source>
        <dbReference type="ARBA" id="ARBA00042445"/>
    </source>
</evidence>
<dbReference type="EMBL" id="JAHMUF010000031">
    <property type="protein sequence ID" value="KAG7191392.1"/>
    <property type="molecule type" value="Genomic_DNA"/>
</dbReference>
<dbReference type="PANTHER" id="PTHR11937">
    <property type="entry name" value="ACTIN"/>
    <property type="match status" value="1"/>
</dbReference>
<evidence type="ECO:0000256" key="14">
    <source>
        <dbReference type="ARBA" id="ARBA00077253"/>
    </source>
</evidence>
<keyword evidence="3" id="KW-0156">Chromatin regulator</keyword>
<dbReference type="GO" id="GO:0006325">
    <property type="term" value="P:chromatin organization"/>
    <property type="evidence" value="ECO:0007669"/>
    <property type="project" value="UniProtKB-KW"/>
</dbReference>
<name>A0A9P7V4W8_9ASCO</name>
<organism evidence="15 16">
    <name type="scientific">Scheffersomyces spartinae</name>
    <dbReference type="NCBI Taxonomy" id="45513"/>
    <lineage>
        <taxon>Eukaryota</taxon>
        <taxon>Fungi</taxon>
        <taxon>Dikarya</taxon>
        <taxon>Ascomycota</taxon>
        <taxon>Saccharomycotina</taxon>
        <taxon>Pichiomycetes</taxon>
        <taxon>Debaryomycetaceae</taxon>
        <taxon>Scheffersomyces</taxon>
    </lineage>
</organism>
<comment type="caution">
    <text evidence="15">The sequence shown here is derived from an EMBL/GenBank/DDBJ whole genome shotgun (WGS) entry which is preliminary data.</text>
</comment>
<evidence type="ECO:0000256" key="7">
    <source>
        <dbReference type="ARBA" id="ARBA00023204"/>
    </source>
</evidence>
<keyword evidence="2" id="KW-0227">DNA damage</keyword>